<comment type="caution">
    <text evidence="2">The sequence shown here is derived from an EMBL/GenBank/DDBJ whole genome shotgun (WGS) entry which is preliminary data.</text>
</comment>
<dbReference type="Proteomes" id="UP001274830">
    <property type="component" value="Unassembled WGS sequence"/>
</dbReference>
<dbReference type="PANTHER" id="PTHR47064">
    <property type="entry name" value="PUTATIVE (AFU_ORTHOLOGUE AFUA_1G08990)-RELATED"/>
    <property type="match status" value="1"/>
</dbReference>
<proteinExistence type="predicted"/>
<dbReference type="SUPFAM" id="SSF63829">
    <property type="entry name" value="Calcium-dependent phosphotriesterase"/>
    <property type="match status" value="1"/>
</dbReference>
<evidence type="ECO:0000313" key="3">
    <source>
        <dbReference type="Proteomes" id="UP001274830"/>
    </source>
</evidence>
<accession>A0AAE0WJ59</accession>
<reference evidence="2" key="1">
    <citation type="submission" date="2023-07" db="EMBL/GenBank/DDBJ databases">
        <title>Black Yeasts Isolated from many extreme environments.</title>
        <authorList>
            <person name="Coleine C."/>
            <person name="Stajich J.E."/>
            <person name="Selbmann L."/>
        </authorList>
    </citation>
    <scope>NUCLEOTIDE SEQUENCE</scope>
    <source>
        <strain evidence="2">CCFEE 5485</strain>
    </source>
</reference>
<keyword evidence="3" id="KW-1185">Reference proteome</keyword>
<dbReference type="PANTHER" id="PTHR47064:SF2">
    <property type="entry name" value="SMP-30_GLUCONOLACTONASE_LRE-LIKE REGION DOMAIN-CONTAINING PROTEIN-RELATED"/>
    <property type="match status" value="1"/>
</dbReference>
<gene>
    <name evidence="2" type="ORF">LTR78_007964</name>
</gene>
<dbReference type="Gene3D" id="2.120.10.30">
    <property type="entry name" value="TolB, C-terminal domain"/>
    <property type="match status" value="1"/>
</dbReference>
<dbReference type="InterPro" id="IPR013658">
    <property type="entry name" value="SGL"/>
</dbReference>
<dbReference type="EMBL" id="JAUTXT010000035">
    <property type="protein sequence ID" value="KAK3672211.1"/>
    <property type="molecule type" value="Genomic_DNA"/>
</dbReference>
<organism evidence="2 3">
    <name type="scientific">Recurvomyces mirabilis</name>
    <dbReference type="NCBI Taxonomy" id="574656"/>
    <lineage>
        <taxon>Eukaryota</taxon>
        <taxon>Fungi</taxon>
        <taxon>Dikarya</taxon>
        <taxon>Ascomycota</taxon>
        <taxon>Pezizomycotina</taxon>
        <taxon>Dothideomycetes</taxon>
        <taxon>Dothideomycetidae</taxon>
        <taxon>Mycosphaerellales</taxon>
        <taxon>Teratosphaeriaceae</taxon>
        <taxon>Recurvomyces</taxon>
    </lineage>
</organism>
<feature type="domain" description="SMP-30/Gluconolactonase/LRE-like region" evidence="1">
    <location>
        <begin position="62"/>
        <end position="335"/>
    </location>
</feature>
<sequence>MSAPQQCRRISREEKTICSKSIKTQKLDQPVFAIYEDTFLDVVGKEPSITCVLERDYAFAHEAPVYIPEQDAVYFTSNVLVNKETKVKYTDVGKASRGKDGKWTYEKIATDVSMGNGAINYQSGILFCAQGHLADSEPGGLVVMDTNPPYATKTLIDGFHGRQFNSVNDIVTHTDGSIWFTDPTYGFQQDFRPKPVLPNLVYRFDPETADIRVVADGLGMPNGLCFSPDEKVVYITDTDHIHAGDFDPTRAGTIYAYDVVVRHGGQFLENRRVFAMTDATIPDGIKCDMQGNVYAGCADGVNVWSPGGKLIGKILVGSFCANFCFTKAGEIFVLSEEKAFVARIAQSTKGALLHYLGF</sequence>
<dbReference type="AlphaFoldDB" id="A0AAE0WJ59"/>
<dbReference type="InterPro" id="IPR011042">
    <property type="entry name" value="6-blade_b-propeller_TolB-like"/>
</dbReference>
<evidence type="ECO:0000313" key="2">
    <source>
        <dbReference type="EMBL" id="KAK3672211.1"/>
    </source>
</evidence>
<name>A0AAE0WJ59_9PEZI</name>
<protein>
    <recommendedName>
        <fullName evidence="1">SMP-30/Gluconolactonase/LRE-like region domain-containing protein</fullName>
    </recommendedName>
</protein>
<dbReference type="InterPro" id="IPR052988">
    <property type="entry name" value="Oryzine_lactonohydrolase"/>
</dbReference>
<evidence type="ECO:0000259" key="1">
    <source>
        <dbReference type="Pfam" id="PF08450"/>
    </source>
</evidence>
<dbReference type="Pfam" id="PF08450">
    <property type="entry name" value="SGL"/>
    <property type="match status" value="1"/>
</dbReference>